<organism evidence="3 4">
    <name type="scientific">Betta splendens</name>
    <name type="common">Siamese fighting fish</name>
    <dbReference type="NCBI Taxonomy" id="158456"/>
    <lineage>
        <taxon>Eukaryota</taxon>
        <taxon>Metazoa</taxon>
        <taxon>Chordata</taxon>
        <taxon>Craniata</taxon>
        <taxon>Vertebrata</taxon>
        <taxon>Euteleostomi</taxon>
        <taxon>Actinopterygii</taxon>
        <taxon>Neopterygii</taxon>
        <taxon>Teleostei</taxon>
        <taxon>Neoteleostei</taxon>
        <taxon>Acanthomorphata</taxon>
        <taxon>Anabantaria</taxon>
        <taxon>Anabantiformes</taxon>
        <taxon>Anabantoidei</taxon>
        <taxon>Osphronemidae</taxon>
        <taxon>Betta</taxon>
    </lineage>
</organism>
<dbReference type="OrthoDB" id="10066605at2759"/>
<sequence>MWRETHRSQASFKDQNTMNHLKNIKDILSIPTGSRNVATSGYSSFADSQFFLGSQFWPENFQGTSQDMSLSQQSSLEGSEPKFSNSYHTKPLLFGELKDKTRTFGILDKFEENRKKAKEKHDTDVLAADCHDIRETLKNIQQVVADTEKNTTVCQTVLERFDSFASTLKNNLNGLQSDISRQFETLLNEVNSQKGEMRNLEETMKKGEATTAEHGSNLQILKSSLQSLKEEQEKGSHVLEEALKLLSTLVSEHSAKIGPERVMDSAIQTSPGLEQSLSNSLQENKLEGTQPLCASQNLQHIQLEVPPQNPSYVIDKRKFTQKTYRRGKKRPLVHSQKRRCISDENDKSFKNHNMSTNLSEHNDVKAVTSRNIPDSDCTRTTATLNQNSPKVKSSEAVGCIITPFSGWSQDSNSSACLPGFQPILQKLSDESTIGTPVKENLWQLFNMDCDSDF</sequence>
<keyword evidence="3" id="KW-1185">Reference proteome</keyword>
<dbReference type="GO" id="GO:0007129">
    <property type="term" value="P:homologous chromosome pairing at meiosis"/>
    <property type="evidence" value="ECO:0007669"/>
    <property type="project" value="TreeGrafter"/>
</dbReference>
<dbReference type="GO" id="GO:0006310">
    <property type="term" value="P:DNA recombination"/>
    <property type="evidence" value="ECO:0007669"/>
    <property type="project" value="InterPro"/>
</dbReference>
<feature type="coiled-coil region" evidence="1">
    <location>
        <begin position="183"/>
        <end position="210"/>
    </location>
</feature>
<protein>
    <submittedName>
        <fullName evidence="4">Interactor of HORMAD1 protein 1 isoform X1</fullName>
    </submittedName>
</protein>
<dbReference type="Proteomes" id="UP000515150">
    <property type="component" value="Chromosome 5"/>
</dbReference>
<dbReference type="GeneID" id="114856166"/>
<name>A0A6P7MPF5_BETSP</name>
<evidence type="ECO:0000313" key="4">
    <source>
        <dbReference type="RefSeq" id="XP_029007720.1"/>
    </source>
</evidence>
<feature type="compositionally biased region" description="Low complexity" evidence="2">
    <location>
        <begin position="69"/>
        <end position="78"/>
    </location>
</feature>
<reference evidence="4" key="1">
    <citation type="submission" date="2025-08" db="UniProtKB">
        <authorList>
            <consortium name="RefSeq"/>
        </authorList>
    </citation>
    <scope>IDENTIFICATION</scope>
</reference>
<evidence type="ECO:0000313" key="3">
    <source>
        <dbReference type="Proteomes" id="UP000515150"/>
    </source>
</evidence>
<keyword evidence="1" id="KW-0175">Coiled coil</keyword>
<dbReference type="PANTHER" id="PTHR35662">
    <property type="entry name" value="INTERACTOR OF HORMAD1 PROTEIN 1"/>
    <property type="match status" value="1"/>
</dbReference>
<evidence type="ECO:0000256" key="2">
    <source>
        <dbReference type="SAM" id="MobiDB-lite"/>
    </source>
</evidence>
<dbReference type="InterPro" id="IPR031529">
    <property type="entry name" value="IHO1"/>
</dbReference>
<feature type="region of interest" description="Disordered" evidence="2">
    <location>
        <begin position="63"/>
        <end position="83"/>
    </location>
</feature>
<dbReference type="PANTHER" id="PTHR35662:SF1">
    <property type="entry name" value="INTERACTOR OF HORMAD1 PROTEIN 1"/>
    <property type="match status" value="1"/>
</dbReference>
<gene>
    <name evidence="4" type="primary">iho1</name>
</gene>
<evidence type="ECO:0000256" key="1">
    <source>
        <dbReference type="SAM" id="Coils"/>
    </source>
</evidence>
<dbReference type="AlphaFoldDB" id="A0A6P7MPF5"/>
<proteinExistence type="predicted"/>
<dbReference type="CTD" id="339834"/>
<accession>A0A6P7MPF5</accession>
<dbReference type="Pfam" id="PF15771">
    <property type="entry name" value="IHO1"/>
    <property type="match status" value="1"/>
</dbReference>
<dbReference type="GO" id="GO:0042138">
    <property type="term" value="P:meiotic DNA double-strand break formation"/>
    <property type="evidence" value="ECO:0007669"/>
    <property type="project" value="InterPro"/>
</dbReference>
<dbReference type="KEGG" id="bspl:114856166"/>
<dbReference type="RefSeq" id="XP_029007720.1">
    <property type="nucleotide sequence ID" value="XM_029151887.3"/>
</dbReference>
<dbReference type="GO" id="GO:0000794">
    <property type="term" value="C:condensed nuclear chromosome"/>
    <property type="evidence" value="ECO:0007669"/>
    <property type="project" value="TreeGrafter"/>
</dbReference>